<feature type="domain" description="N-acetyltransferase" evidence="2">
    <location>
        <begin position="107"/>
        <end position="266"/>
    </location>
</feature>
<dbReference type="GO" id="GO:0005634">
    <property type="term" value="C:nucleus"/>
    <property type="evidence" value="ECO:0007669"/>
    <property type="project" value="TreeGrafter"/>
</dbReference>
<dbReference type="Gene3D" id="1.10.340.70">
    <property type="match status" value="1"/>
</dbReference>
<dbReference type="InterPro" id="IPR016181">
    <property type="entry name" value="Acyl_CoA_acyltransferase"/>
</dbReference>
<dbReference type="RefSeq" id="XP_017986116.1">
    <property type="nucleotide sequence ID" value="XM_018130627.1"/>
</dbReference>
<dbReference type="SUPFAM" id="SSF55729">
    <property type="entry name" value="Acyl-CoA N-acyltransferases (Nat)"/>
    <property type="match status" value="1"/>
</dbReference>
<feature type="region of interest" description="Disordered" evidence="1">
    <location>
        <begin position="522"/>
        <end position="541"/>
    </location>
</feature>
<dbReference type="InterPro" id="IPR052742">
    <property type="entry name" value="Mito_N-acetyltransferase"/>
</dbReference>
<reference evidence="3 4" key="1">
    <citation type="submission" date="2016-01" db="EMBL/GenBank/DDBJ databases">
        <title>Genome sequence of the yeast Holleya sinecauda.</title>
        <authorList>
            <person name="Dietrich F.S."/>
        </authorList>
    </citation>
    <scope>NUCLEOTIDE SEQUENCE [LARGE SCALE GENOMIC DNA]</scope>
    <source>
        <strain evidence="3 4">ATCC 58844</strain>
    </source>
</reference>
<dbReference type="AlphaFoldDB" id="A0A125RE12"/>
<sequence length="608" mass="68978">MIFQNSADTPASVERTDDDGHEDLDAYLTPLQPQTILLKDGETTATMYPIRANPDILPLGLLAFLLDEINMEIEKGDSFPYYEPLDLDEFRKIWFNSHGIVCIMVLGEIPELDYSMELGEEYNRQHIEQLQKQGITTMRSTAQYMKRKLRRNLNLNIQWEKQCLGTFNLIPAYPGRSSHVVTGTFLVNAGIRGKGIGRTLVESFLGWAPQLGFTSCCFSLVYGTNVGIRRILESSNFKRIGKLPESGILKGYDSPIDSFIYGKEFTHVSKQIDAVNLARKDSTRAKYERLKFYLETGEYPASCSRNEKARLRVMSKTHSILNGKLMFKGREVVYDQQRQSEIAFETHSVDHQGINRVTSKVAERYHWKGIKQSVAQVISTCSTCQNNTGGAGNGMARAGIVVDATDPENQMHILVSNPNDEQVSSVAKHMANALQKDQQDNYREDRYRIQTPTRENEPRVKLYKAAAHIKRIRFGVEPGQERVAEKRVVSNEESMNSFKKYVEEQNQRSGKKRSLYSEISPELLHSDAPRPESEPGTVLVEGSTTDMVDDALLHLEDNVMAAVEAVHKEQEQRQLSQRTPAEEAKIPVRSDDDIENNPSFRSDDSQYY</sequence>
<evidence type="ECO:0000313" key="4">
    <source>
        <dbReference type="Proteomes" id="UP000243052"/>
    </source>
</evidence>
<evidence type="ECO:0000256" key="1">
    <source>
        <dbReference type="SAM" id="MobiDB-lite"/>
    </source>
</evidence>
<dbReference type="GeneID" id="28722586"/>
<protein>
    <submittedName>
        <fullName evidence="3">HBR219Wp</fullName>
    </submittedName>
</protein>
<dbReference type="Proteomes" id="UP000243052">
    <property type="component" value="Chromosome ii"/>
</dbReference>
<feature type="compositionally biased region" description="Basic and acidic residues" evidence="1">
    <location>
        <begin position="580"/>
        <end position="591"/>
    </location>
</feature>
<dbReference type="PANTHER" id="PTHR43138">
    <property type="entry name" value="ACETYLTRANSFERASE, GNAT FAMILY"/>
    <property type="match status" value="1"/>
</dbReference>
<accession>A0A125RE12</accession>
<feature type="region of interest" description="Disordered" evidence="1">
    <location>
        <begin position="567"/>
        <end position="608"/>
    </location>
</feature>
<dbReference type="OrthoDB" id="10264707at2759"/>
<proteinExistence type="predicted"/>
<gene>
    <name evidence="3" type="ORF">AW171_hschr2932</name>
</gene>
<dbReference type="InterPro" id="IPR015416">
    <property type="entry name" value="Znf_H2C2_histone_UAS-bd"/>
</dbReference>
<dbReference type="Gene3D" id="3.40.630.30">
    <property type="match status" value="1"/>
</dbReference>
<evidence type="ECO:0000259" key="2">
    <source>
        <dbReference type="PROSITE" id="PS51186"/>
    </source>
</evidence>
<dbReference type="GO" id="GO:0016747">
    <property type="term" value="F:acyltransferase activity, transferring groups other than amino-acyl groups"/>
    <property type="evidence" value="ECO:0007669"/>
    <property type="project" value="InterPro"/>
</dbReference>
<dbReference type="Pfam" id="PF09337">
    <property type="entry name" value="zf-H2C2"/>
    <property type="match status" value="1"/>
</dbReference>
<name>A0A125RE12_9SACH</name>
<organism evidence="3 4">
    <name type="scientific">Eremothecium sinecaudum</name>
    <dbReference type="NCBI Taxonomy" id="45286"/>
    <lineage>
        <taxon>Eukaryota</taxon>
        <taxon>Fungi</taxon>
        <taxon>Dikarya</taxon>
        <taxon>Ascomycota</taxon>
        <taxon>Saccharomycotina</taxon>
        <taxon>Saccharomycetes</taxon>
        <taxon>Saccharomycetales</taxon>
        <taxon>Saccharomycetaceae</taxon>
        <taxon>Eremothecium</taxon>
    </lineage>
</organism>
<dbReference type="Pfam" id="PF00583">
    <property type="entry name" value="Acetyltransf_1"/>
    <property type="match status" value="1"/>
</dbReference>
<dbReference type="EMBL" id="CP014242">
    <property type="protein sequence ID" value="AMD19120.1"/>
    <property type="molecule type" value="Genomic_DNA"/>
</dbReference>
<dbReference type="PROSITE" id="PS51186">
    <property type="entry name" value="GNAT"/>
    <property type="match status" value="1"/>
</dbReference>
<dbReference type="PANTHER" id="PTHR43138:SF2">
    <property type="entry name" value="PROTEIN SPT10"/>
    <property type="match status" value="1"/>
</dbReference>
<feature type="compositionally biased region" description="Basic and acidic residues" evidence="1">
    <location>
        <begin position="524"/>
        <end position="533"/>
    </location>
</feature>
<dbReference type="InterPro" id="IPR000182">
    <property type="entry name" value="GNAT_dom"/>
</dbReference>
<evidence type="ECO:0000313" key="3">
    <source>
        <dbReference type="EMBL" id="AMD19120.1"/>
    </source>
</evidence>
<feature type="region of interest" description="Disordered" evidence="1">
    <location>
        <begin position="1"/>
        <end position="22"/>
    </location>
</feature>
<keyword evidence="4" id="KW-1185">Reference proteome</keyword>